<evidence type="ECO:0000256" key="10">
    <source>
        <dbReference type="HAMAP-Rule" id="MF_00942"/>
    </source>
</evidence>
<comment type="function">
    <text evidence="10">DNA repair enzyme that has both DNA N-glycosylase activity and AP-lyase activity. The DNA N-glycosylase activity releases various damaged pyrimidines from DNA by cleaving the N-glycosidic bond, leaving an AP (apurinic/apyrimidinic) site. The AP-lyase activity cleaves the phosphodiester bond 3' to the AP site by a beta-elimination, leaving a 3'-terminal unsaturated sugar and a product with a terminal 5'-phosphate.</text>
</comment>
<evidence type="ECO:0000256" key="4">
    <source>
        <dbReference type="ARBA" id="ARBA00022763"/>
    </source>
</evidence>
<keyword evidence="3 10" id="KW-0479">Metal-binding</keyword>
<dbReference type="InterPro" id="IPR003265">
    <property type="entry name" value="HhH-GPD_domain"/>
</dbReference>
<evidence type="ECO:0000256" key="7">
    <source>
        <dbReference type="ARBA" id="ARBA00023014"/>
    </source>
</evidence>
<dbReference type="InterPro" id="IPR005759">
    <property type="entry name" value="Nth"/>
</dbReference>
<evidence type="ECO:0000256" key="8">
    <source>
        <dbReference type="ARBA" id="ARBA00023204"/>
    </source>
</evidence>
<evidence type="ECO:0000259" key="11">
    <source>
        <dbReference type="SMART" id="SM00478"/>
    </source>
</evidence>
<keyword evidence="9 10" id="KW-0326">Glycosidase</keyword>
<keyword evidence="8 10" id="KW-0234">DNA repair</keyword>
<keyword evidence="7 10" id="KW-0411">Iron-sulfur</keyword>
<dbReference type="Pfam" id="PF00633">
    <property type="entry name" value="HHH"/>
    <property type="match status" value="1"/>
</dbReference>
<feature type="binding site" evidence="10">
    <location>
        <position position="211"/>
    </location>
    <ligand>
        <name>[4Fe-4S] cluster</name>
        <dbReference type="ChEBI" id="CHEBI:49883"/>
    </ligand>
</feature>
<dbReference type="SUPFAM" id="SSF48150">
    <property type="entry name" value="DNA-glycosylase"/>
    <property type="match status" value="1"/>
</dbReference>
<evidence type="ECO:0000313" key="12">
    <source>
        <dbReference type="EMBL" id="UFP93276.1"/>
    </source>
</evidence>
<sequence length="232" mass="25239">MSAIRQERPARAKRLLVKLKVAYPQGLTLGLASTNPFEYLVATVLATQCKDERVNKITPALFARYPDPAAFAAADYDELLPLVRPTGLGPTKARNLMAIGRLLLERHAGKVPATMAELTALPGVARKIANLVLADCYGLVEGVAVDTHVRRISKLLGLTDSTDAAKIERDLMDCLPRDAWRSWNNWMVEHGRKCCVAGAPRCTACPLVEDCPGSRELTAELERRDAAGAVLP</sequence>
<evidence type="ECO:0000256" key="6">
    <source>
        <dbReference type="ARBA" id="ARBA00023004"/>
    </source>
</evidence>
<dbReference type="SMART" id="SM00478">
    <property type="entry name" value="ENDO3c"/>
    <property type="match status" value="1"/>
</dbReference>
<evidence type="ECO:0000256" key="5">
    <source>
        <dbReference type="ARBA" id="ARBA00022801"/>
    </source>
</evidence>
<feature type="binding site" evidence="10">
    <location>
        <position position="205"/>
    </location>
    <ligand>
        <name>[4Fe-4S] cluster</name>
        <dbReference type="ChEBI" id="CHEBI:49883"/>
    </ligand>
</feature>
<keyword evidence="12" id="KW-0540">Nuclease</keyword>
<keyword evidence="2 10" id="KW-0004">4Fe-4S</keyword>
<comment type="similarity">
    <text evidence="1 10">Belongs to the Nth/MutY family.</text>
</comment>
<reference evidence="12 13" key="1">
    <citation type="journal article" date="2021" name="Genome Biol. Evol.">
        <title>Complete Genome Sequencing of a Novel Gloeobacter Species from a Waterfall Cave in Mexico.</title>
        <authorList>
            <person name="Saw J.H."/>
            <person name="Cardona T."/>
            <person name="Montejano G."/>
        </authorList>
    </citation>
    <scope>NUCLEOTIDE SEQUENCE [LARGE SCALE GENOMIC DNA]</scope>
    <source>
        <strain evidence="12">MG652769</strain>
    </source>
</reference>
<accession>A0ABY3PI21</accession>
<organism evidence="12 13">
    <name type="scientific">Gloeobacter morelensis MG652769</name>
    <dbReference type="NCBI Taxonomy" id="2781736"/>
    <lineage>
        <taxon>Bacteria</taxon>
        <taxon>Bacillati</taxon>
        <taxon>Cyanobacteriota</taxon>
        <taxon>Cyanophyceae</taxon>
        <taxon>Gloeobacterales</taxon>
        <taxon>Gloeobacteraceae</taxon>
        <taxon>Gloeobacter</taxon>
        <taxon>Gloeobacter morelensis</taxon>
    </lineage>
</organism>
<dbReference type="EC" id="4.2.99.18" evidence="10"/>
<keyword evidence="12" id="KW-0255">Endonuclease</keyword>
<proteinExistence type="inferred from homology"/>
<dbReference type="CDD" id="cd00056">
    <property type="entry name" value="ENDO3c"/>
    <property type="match status" value="1"/>
</dbReference>
<evidence type="ECO:0000256" key="2">
    <source>
        <dbReference type="ARBA" id="ARBA00022485"/>
    </source>
</evidence>
<feature type="binding site" evidence="10">
    <location>
        <position position="202"/>
    </location>
    <ligand>
        <name>[4Fe-4S] cluster</name>
        <dbReference type="ChEBI" id="CHEBI:49883"/>
    </ligand>
</feature>
<dbReference type="GO" id="GO:0004519">
    <property type="term" value="F:endonuclease activity"/>
    <property type="evidence" value="ECO:0007669"/>
    <property type="project" value="UniProtKB-KW"/>
</dbReference>
<evidence type="ECO:0000256" key="3">
    <source>
        <dbReference type="ARBA" id="ARBA00022723"/>
    </source>
</evidence>
<dbReference type="InterPro" id="IPR023170">
    <property type="entry name" value="HhH_base_excis_C"/>
</dbReference>
<dbReference type="Gene3D" id="1.10.1670.10">
    <property type="entry name" value="Helix-hairpin-Helix base-excision DNA repair enzymes (C-terminal)"/>
    <property type="match status" value="1"/>
</dbReference>
<dbReference type="HAMAP" id="MF_00942">
    <property type="entry name" value="Nth"/>
    <property type="match status" value="1"/>
</dbReference>
<comment type="catalytic activity">
    <reaction evidence="10">
        <text>2'-deoxyribonucleotide-(2'-deoxyribose 5'-phosphate)-2'-deoxyribonucleotide-DNA = a 3'-end 2'-deoxyribonucleotide-(2,3-dehydro-2,3-deoxyribose 5'-phosphate)-DNA + a 5'-end 5'-phospho-2'-deoxyribonucleoside-DNA + H(+)</text>
        <dbReference type="Rhea" id="RHEA:66592"/>
        <dbReference type="Rhea" id="RHEA-COMP:13180"/>
        <dbReference type="Rhea" id="RHEA-COMP:16897"/>
        <dbReference type="Rhea" id="RHEA-COMP:17067"/>
        <dbReference type="ChEBI" id="CHEBI:15378"/>
        <dbReference type="ChEBI" id="CHEBI:136412"/>
        <dbReference type="ChEBI" id="CHEBI:157695"/>
        <dbReference type="ChEBI" id="CHEBI:167181"/>
        <dbReference type="EC" id="4.2.99.18"/>
    </reaction>
</comment>
<feature type="domain" description="HhH-GPD" evidence="11">
    <location>
        <begin position="45"/>
        <end position="193"/>
    </location>
</feature>
<protein>
    <recommendedName>
        <fullName evidence="10">Endonuclease III</fullName>
        <ecNumber evidence="10">4.2.99.18</ecNumber>
    </recommendedName>
    <alternativeName>
        <fullName evidence="10">DNA-(apurinic or apyrimidinic site) lyase</fullName>
    </alternativeName>
</protein>
<dbReference type="PANTHER" id="PTHR10359">
    <property type="entry name" value="A/G-SPECIFIC ADENINE GLYCOSYLASE/ENDONUCLEASE III"/>
    <property type="match status" value="1"/>
</dbReference>
<dbReference type="Proteomes" id="UP001054846">
    <property type="component" value="Chromosome"/>
</dbReference>
<evidence type="ECO:0000256" key="9">
    <source>
        <dbReference type="ARBA" id="ARBA00023295"/>
    </source>
</evidence>
<dbReference type="InterPro" id="IPR000445">
    <property type="entry name" value="HhH_motif"/>
</dbReference>
<keyword evidence="6 10" id="KW-0408">Iron</keyword>
<dbReference type="InterPro" id="IPR011257">
    <property type="entry name" value="DNA_glycosylase"/>
</dbReference>
<dbReference type="Pfam" id="PF00730">
    <property type="entry name" value="HhH-GPD"/>
    <property type="match status" value="1"/>
</dbReference>
<keyword evidence="5 10" id="KW-0378">Hydrolase</keyword>
<evidence type="ECO:0000313" key="13">
    <source>
        <dbReference type="Proteomes" id="UP001054846"/>
    </source>
</evidence>
<name>A0ABY3PI21_9CYAN</name>
<gene>
    <name evidence="10" type="primary">nth</name>
    <name evidence="12" type="ORF">ISF26_15900</name>
</gene>
<dbReference type="Gene3D" id="1.10.340.30">
    <property type="entry name" value="Hypothetical protein, domain 2"/>
    <property type="match status" value="1"/>
</dbReference>
<keyword evidence="10" id="KW-0238">DNA-binding</keyword>
<comment type="cofactor">
    <cofactor evidence="10">
        <name>[4Fe-4S] cluster</name>
        <dbReference type="ChEBI" id="CHEBI:49883"/>
    </cofactor>
    <text evidence="10">Binds 1 [4Fe-4S] cluster.</text>
</comment>
<keyword evidence="13" id="KW-1185">Reference proteome</keyword>
<dbReference type="RefSeq" id="WP_230840279.1">
    <property type="nucleotide sequence ID" value="NZ_CP063845.1"/>
</dbReference>
<dbReference type="EMBL" id="CP063845">
    <property type="protein sequence ID" value="UFP93276.1"/>
    <property type="molecule type" value="Genomic_DNA"/>
</dbReference>
<dbReference type="PANTHER" id="PTHR10359:SF18">
    <property type="entry name" value="ENDONUCLEASE III"/>
    <property type="match status" value="1"/>
</dbReference>
<keyword evidence="4 10" id="KW-0227">DNA damage</keyword>
<keyword evidence="10" id="KW-0456">Lyase</keyword>
<feature type="binding site" evidence="10">
    <location>
        <position position="195"/>
    </location>
    <ligand>
        <name>[4Fe-4S] cluster</name>
        <dbReference type="ChEBI" id="CHEBI:49883"/>
    </ligand>
</feature>
<evidence type="ECO:0000256" key="1">
    <source>
        <dbReference type="ARBA" id="ARBA00008343"/>
    </source>
</evidence>